<keyword evidence="5" id="KW-0653">Protein transport</keyword>
<proteinExistence type="inferred from homology"/>
<evidence type="ECO:0000256" key="1">
    <source>
        <dbReference type="ARBA" id="ARBA00004211"/>
    </source>
</evidence>
<keyword evidence="12" id="KW-1185">Reference proteome</keyword>
<evidence type="ECO:0000256" key="7">
    <source>
        <dbReference type="ARBA" id="ARBA00023054"/>
    </source>
</evidence>
<accession>A0ABN9Y8G3</accession>
<evidence type="ECO:0008006" key="13">
    <source>
        <dbReference type="Google" id="ProtNLM"/>
    </source>
</evidence>
<feature type="transmembrane region" description="Helical" evidence="10">
    <location>
        <begin position="214"/>
        <end position="232"/>
    </location>
</feature>
<reference evidence="11" key="1">
    <citation type="submission" date="2023-10" db="EMBL/GenBank/DDBJ databases">
        <authorList>
            <person name="Chen Y."/>
            <person name="Shah S."/>
            <person name="Dougan E. K."/>
            <person name="Thang M."/>
            <person name="Chan C."/>
        </authorList>
    </citation>
    <scope>NUCLEOTIDE SEQUENCE [LARGE SCALE GENOMIC DNA]</scope>
</reference>
<keyword evidence="6 10" id="KW-1133">Transmembrane helix</keyword>
<organism evidence="11 12">
    <name type="scientific">Prorocentrum cordatum</name>
    <dbReference type="NCBI Taxonomy" id="2364126"/>
    <lineage>
        <taxon>Eukaryota</taxon>
        <taxon>Sar</taxon>
        <taxon>Alveolata</taxon>
        <taxon>Dinophyceae</taxon>
        <taxon>Prorocentrales</taxon>
        <taxon>Prorocentraceae</taxon>
        <taxon>Prorocentrum</taxon>
    </lineage>
</organism>
<dbReference type="EMBL" id="CAUYUJ010022087">
    <property type="protein sequence ID" value="CAK0908859.1"/>
    <property type="molecule type" value="Genomic_DNA"/>
</dbReference>
<evidence type="ECO:0000256" key="4">
    <source>
        <dbReference type="ARBA" id="ARBA00022692"/>
    </source>
</evidence>
<feature type="region of interest" description="Disordered" evidence="9">
    <location>
        <begin position="116"/>
        <end position="141"/>
    </location>
</feature>
<evidence type="ECO:0000256" key="10">
    <source>
        <dbReference type="SAM" id="Phobius"/>
    </source>
</evidence>
<sequence>GEEQDEEEQGAQGLAFAVASAPERLVIGSLLEELRDLAGRAQRAQVAKLQHEAEVAGFFTVAAPRGAAVPAPPPMSALSAAGGGDPWAGARGGDSYKPGGRFAPEALCATDGLAPRHELAPGEAPPPTPGLATGSLRKSRRCSRCSTHRPLSGLIRTTQAKMEEVSSLVGLFATKVAEQQEMADNIHDLAVEATDYVENAEKHLQRAVENSNSYRFYVVCWFLGSSLFLILFDQFDQRFSLI</sequence>
<dbReference type="Proteomes" id="UP001189429">
    <property type="component" value="Unassembled WGS sequence"/>
</dbReference>
<evidence type="ECO:0000256" key="6">
    <source>
        <dbReference type="ARBA" id="ARBA00022989"/>
    </source>
</evidence>
<dbReference type="Gene3D" id="1.20.5.110">
    <property type="match status" value="1"/>
</dbReference>
<comment type="subcellular location">
    <subcellularLocation>
        <location evidence="1">Membrane</location>
        <topology evidence="1">Single-pass type IV membrane protein</topology>
    </subcellularLocation>
</comment>
<evidence type="ECO:0000256" key="3">
    <source>
        <dbReference type="ARBA" id="ARBA00022448"/>
    </source>
</evidence>
<dbReference type="PANTHER" id="PTHR15959">
    <property type="entry name" value="SYNTAXIN-18"/>
    <property type="match status" value="1"/>
</dbReference>
<name>A0ABN9Y8G3_9DINO</name>
<evidence type="ECO:0000256" key="9">
    <source>
        <dbReference type="SAM" id="MobiDB-lite"/>
    </source>
</evidence>
<comment type="similarity">
    <text evidence="2">Belongs to the syntaxin family.</text>
</comment>
<evidence type="ECO:0000256" key="5">
    <source>
        <dbReference type="ARBA" id="ARBA00022927"/>
    </source>
</evidence>
<keyword evidence="3" id="KW-0813">Transport</keyword>
<keyword evidence="8 10" id="KW-0472">Membrane</keyword>
<evidence type="ECO:0000256" key="8">
    <source>
        <dbReference type="ARBA" id="ARBA00023136"/>
    </source>
</evidence>
<evidence type="ECO:0000256" key="2">
    <source>
        <dbReference type="ARBA" id="ARBA00009063"/>
    </source>
</evidence>
<dbReference type="SUPFAM" id="SSF58038">
    <property type="entry name" value="SNARE fusion complex"/>
    <property type="match status" value="1"/>
</dbReference>
<evidence type="ECO:0000313" key="12">
    <source>
        <dbReference type="Proteomes" id="UP001189429"/>
    </source>
</evidence>
<evidence type="ECO:0000313" key="11">
    <source>
        <dbReference type="EMBL" id="CAK0908859.1"/>
    </source>
</evidence>
<gene>
    <name evidence="11" type="ORF">PCOR1329_LOCUS83427</name>
</gene>
<dbReference type="PANTHER" id="PTHR15959:SF0">
    <property type="entry name" value="SYNTAXIN-18"/>
    <property type="match status" value="1"/>
</dbReference>
<keyword evidence="7" id="KW-0175">Coiled coil</keyword>
<feature type="non-terminal residue" evidence="11">
    <location>
        <position position="1"/>
    </location>
</feature>
<protein>
    <recommendedName>
        <fullName evidence="13">t-SNARE coiled-coil homology domain-containing protein</fullName>
    </recommendedName>
</protein>
<comment type="caution">
    <text evidence="11">The sequence shown here is derived from an EMBL/GenBank/DDBJ whole genome shotgun (WGS) entry which is preliminary data.</text>
</comment>
<keyword evidence="4 10" id="KW-0812">Transmembrane</keyword>